<comment type="function">
    <text evidence="2">Involved in the cellular defense against the biological effects of O6-methylguanine (O6-MeG) and O4-methylthymine (O4-MeT) in DNA. Repairs the methylated nucleobase in DNA by stoichiometrically transferring the methyl group to a cysteine residue in the enzyme. This is a suicide reaction: the enzyme is irreversibly inactivated.</text>
</comment>
<dbReference type="SUPFAM" id="SSF53155">
    <property type="entry name" value="Methylated DNA-protein cysteine methyltransferase domain"/>
    <property type="match status" value="1"/>
</dbReference>
<evidence type="ECO:0000256" key="4">
    <source>
        <dbReference type="ARBA" id="ARBA00011918"/>
    </source>
</evidence>
<evidence type="ECO:0000256" key="2">
    <source>
        <dbReference type="ARBA" id="ARBA00003317"/>
    </source>
</evidence>
<comment type="caution">
    <text evidence="12">The sequence shown here is derived from an EMBL/GenBank/DDBJ whole genome shotgun (WGS) entry which is preliminary data.</text>
</comment>
<evidence type="ECO:0000256" key="7">
    <source>
        <dbReference type="ARBA" id="ARBA00022679"/>
    </source>
</evidence>
<dbReference type="Gene3D" id="1.10.10.10">
    <property type="entry name" value="Winged helix-like DNA-binding domain superfamily/Winged helix DNA-binding domain"/>
    <property type="match status" value="1"/>
</dbReference>
<comment type="catalytic activity">
    <reaction evidence="10">
        <text>a 6-O-methyl-2'-deoxyguanosine in DNA + L-cysteinyl-[protein] = S-methyl-L-cysteinyl-[protein] + a 2'-deoxyguanosine in DNA</text>
        <dbReference type="Rhea" id="RHEA:24000"/>
        <dbReference type="Rhea" id="RHEA-COMP:10131"/>
        <dbReference type="Rhea" id="RHEA-COMP:10132"/>
        <dbReference type="Rhea" id="RHEA-COMP:11367"/>
        <dbReference type="Rhea" id="RHEA-COMP:11368"/>
        <dbReference type="ChEBI" id="CHEBI:29950"/>
        <dbReference type="ChEBI" id="CHEBI:82612"/>
        <dbReference type="ChEBI" id="CHEBI:85445"/>
        <dbReference type="ChEBI" id="CHEBI:85448"/>
        <dbReference type="EC" id="2.1.1.63"/>
    </reaction>
</comment>
<evidence type="ECO:0000256" key="6">
    <source>
        <dbReference type="ARBA" id="ARBA00022603"/>
    </source>
</evidence>
<keyword evidence="6 12" id="KW-0489">Methyltransferase</keyword>
<sequence length="182" mass="19137">MLAWTTVPAPAPIGALTCAVADDGAVAHVGWGVGGESLRALAAMLGEELVVDEARTRDVATQLAEYLDGRRRVFDLEVDWRSMRGSRLTVLRTLFERVPYGRVVGYGELAEMSGAFEESWTAARGVGSIMGSNPVPVVVPCHRVLASAGGGKLVLGGFGGGLPAKEWLLALEGVVTPTLDFS</sequence>
<dbReference type="Pfam" id="PF01035">
    <property type="entry name" value="DNA_binding_1"/>
    <property type="match status" value="1"/>
</dbReference>
<dbReference type="InterPro" id="IPR036217">
    <property type="entry name" value="MethylDNA_cys_MeTrfase_DNAb"/>
</dbReference>
<dbReference type="InterPro" id="IPR036631">
    <property type="entry name" value="MGMT_N_sf"/>
</dbReference>
<dbReference type="GO" id="GO:0032259">
    <property type="term" value="P:methylation"/>
    <property type="evidence" value="ECO:0007669"/>
    <property type="project" value="UniProtKB-KW"/>
</dbReference>
<dbReference type="GO" id="GO:0003908">
    <property type="term" value="F:methylated-DNA-[protein]-cysteine S-methyltransferase activity"/>
    <property type="evidence" value="ECO:0007669"/>
    <property type="project" value="UniProtKB-EC"/>
</dbReference>
<proteinExistence type="inferred from homology"/>
<dbReference type="PROSITE" id="PS00374">
    <property type="entry name" value="MGMT"/>
    <property type="match status" value="1"/>
</dbReference>
<comment type="similarity">
    <text evidence="3">Belongs to the MGMT family.</text>
</comment>
<accession>A0A511DRQ3</accession>
<name>A0A511DRQ3_9PSEU</name>
<dbReference type="GO" id="GO:0006281">
    <property type="term" value="P:DNA repair"/>
    <property type="evidence" value="ECO:0007669"/>
    <property type="project" value="UniProtKB-KW"/>
</dbReference>
<evidence type="ECO:0000313" key="13">
    <source>
        <dbReference type="Proteomes" id="UP000321685"/>
    </source>
</evidence>
<dbReference type="InterPro" id="IPR014048">
    <property type="entry name" value="MethylDNA_cys_MeTrfase_DNA-bd"/>
</dbReference>
<evidence type="ECO:0000256" key="9">
    <source>
        <dbReference type="ARBA" id="ARBA00023204"/>
    </source>
</evidence>
<comment type="catalytic activity">
    <reaction evidence="1">
        <text>a 4-O-methyl-thymidine in DNA + L-cysteinyl-[protein] = a thymidine in DNA + S-methyl-L-cysteinyl-[protein]</text>
        <dbReference type="Rhea" id="RHEA:53428"/>
        <dbReference type="Rhea" id="RHEA-COMP:10131"/>
        <dbReference type="Rhea" id="RHEA-COMP:10132"/>
        <dbReference type="Rhea" id="RHEA-COMP:13555"/>
        <dbReference type="Rhea" id="RHEA-COMP:13556"/>
        <dbReference type="ChEBI" id="CHEBI:29950"/>
        <dbReference type="ChEBI" id="CHEBI:82612"/>
        <dbReference type="ChEBI" id="CHEBI:137386"/>
        <dbReference type="ChEBI" id="CHEBI:137387"/>
        <dbReference type="EC" id="2.1.1.63"/>
    </reaction>
</comment>
<protein>
    <recommendedName>
        <fullName evidence="5">Methylated-DNA--protein-cysteine methyltransferase</fullName>
        <ecNumber evidence="4">2.1.1.63</ecNumber>
    </recommendedName>
</protein>
<gene>
    <name evidence="12" type="ORF">PSU4_53780</name>
</gene>
<dbReference type="CDD" id="cd06445">
    <property type="entry name" value="ATase"/>
    <property type="match status" value="1"/>
</dbReference>
<keyword evidence="7 12" id="KW-0808">Transferase</keyword>
<dbReference type="OrthoDB" id="9802228at2"/>
<dbReference type="SUPFAM" id="SSF46767">
    <property type="entry name" value="Methylated DNA-protein cysteine methyltransferase, C-terminal domain"/>
    <property type="match status" value="1"/>
</dbReference>
<dbReference type="NCBIfam" id="TIGR00589">
    <property type="entry name" value="ogt"/>
    <property type="match status" value="1"/>
</dbReference>
<feature type="domain" description="Methylated-DNA-[protein]-cysteine S-methyltransferase DNA binding" evidence="11">
    <location>
        <begin position="95"/>
        <end position="174"/>
    </location>
</feature>
<dbReference type="PANTHER" id="PTHR46460">
    <property type="entry name" value="METHYLATED-DNA--PROTEIN-CYSTEINE METHYLTRANSFERASE"/>
    <property type="match status" value="1"/>
</dbReference>
<evidence type="ECO:0000256" key="3">
    <source>
        <dbReference type="ARBA" id="ARBA00008711"/>
    </source>
</evidence>
<evidence type="ECO:0000256" key="10">
    <source>
        <dbReference type="ARBA" id="ARBA00049348"/>
    </source>
</evidence>
<evidence type="ECO:0000259" key="11">
    <source>
        <dbReference type="Pfam" id="PF01035"/>
    </source>
</evidence>
<evidence type="ECO:0000256" key="5">
    <source>
        <dbReference type="ARBA" id="ARBA00015377"/>
    </source>
</evidence>
<dbReference type="PANTHER" id="PTHR46460:SF1">
    <property type="entry name" value="METHYLATED-DNA--PROTEIN-CYSTEINE METHYLTRANSFERASE"/>
    <property type="match status" value="1"/>
</dbReference>
<evidence type="ECO:0000256" key="8">
    <source>
        <dbReference type="ARBA" id="ARBA00022763"/>
    </source>
</evidence>
<dbReference type="Gene3D" id="3.30.160.70">
    <property type="entry name" value="Methylated DNA-protein cysteine methyltransferase domain"/>
    <property type="match status" value="1"/>
</dbReference>
<keyword evidence="13" id="KW-1185">Reference proteome</keyword>
<evidence type="ECO:0000313" key="12">
    <source>
        <dbReference type="EMBL" id="GEL26424.1"/>
    </source>
</evidence>
<dbReference type="InterPro" id="IPR001497">
    <property type="entry name" value="MethylDNA_cys_MeTrfase_AS"/>
</dbReference>
<reference evidence="12 13" key="1">
    <citation type="submission" date="2019-07" db="EMBL/GenBank/DDBJ databases">
        <title>Whole genome shotgun sequence of Pseudonocardia sulfidoxydans NBRC 16205.</title>
        <authorList>
            <person name="Hosoyama A."/>
            <person name="Uohara A."/>
            <person name="Ohji S."/>
            <person name="Ichikawa N."/>
        </authorList>
    </citation>
    <scope>NUCLEOTIDE SEQUENCE [LARGE SCALE GENOMIC DNA]</scope>
    <source>
        <strain evidence="12 13">NBRC 16205</strain>
    </source>
</reference>
<evidence type="ECO:0000256" key="1">
    <source>
        <dbReference type="ARBA" id="ARBA00001286"/>
    </source>
</evidence>
<keyword evidence="9" id="KW-0234">DNA repair</keyword>
<dbReference type="Proteomes" id="UP000321685">
    <property type="component" value="Unassembled WGS sequence"/>
</dbReference>
<dbReference type="EMBL" id="BJVJ01000089">
    <property type="protein sequence ID" value="GEL26424.1"/>
    <property type="molecule type" value="Genomic_DNA"/>
</dbReference>
<dbReference type="EC" id="2.1.1.63" evidence="4"/>
<organism evidence="12 13">
    <name type="scientific">Pseudonocardia sulfidoxydans NBRC 16205</name>
    <dbReference type="NCBI Taxonomy" id="1223511"/>
    <lineage>
        <taxon>Bacteria</taxon>
        <taxon>Bacillati</taxon>
        <taxon>Actinomycetota</taxon>
        <taxon>Actinomycetes</taxon>
        <taxon>Pseudonocardiales</taxon>
        <taxon>Pseudonocardiaceae</taxon>
        <taxon>Pseudonocardia</taxon>
    </lineage>
</organism>
<dbReference type="InterPro" id="IPR036388">
    <property type="entry name" value="WH-like_DNA-bd_sf"/>
</dbReference>
<dbReference type="AlphaFoldDB" id="A0A511DRQ3"/>
<keyword evidence="8" id="KW-0227">DNA damage</keyword>